<feature type="transmembrane region" description="Helical" evidence="2">
    <location>
        <begin position="398"/>
        <end position="420"/>
    </location>
</feature>
<dbReference type="OrthoDB" id="4595623at2"/>
<keyword evidence="2" id="KW-0812">Transmembrane</keyword>
<feature type="transmembrane region" description="Helical" evidence="2">
    <location>
        <begin position="283"/>
        <end position="302"/>
    </location>
</feature>
<feature type="compositionally biased region" description="Low complexity" evidence="1">
    <location>
        <begin position="437"/>
        <end position="459"/>
    </location>
</feature>
<keyword evidence="2" id="KW-1133">Transmembrane helix</keyword>
<feature type="transmembrane region" description="Helical" evidence="2">
    <location>
        <begin position="178"/>
        <end position="197"/>
    </location>
</feature>
<dbReference type="AlphaFoldDB" id="A0A1B8SAZ8"/>
<feature type="domain" description="DUF7937" evidence="3">
    <location>
        <begin position="19"/>
        <end position="415"/>
    </location>
</feature>
<feature type="transmembrane region" description="Helical" evidence="2">
    <location>
        <begin position="47"/>
        <end position="66"/>
    </location>
</feature>
<sequence length="499" mass="51742">MTETSQQSEALRPSRIYAAAAAVLLILGLLLPWNVHVGAGISETRGWVFAIMVIATVPCLAALFVVESIPRWALTVPYLILVGVFTVFAIVISVRYGGTGMVAPGVGPGAWSGLAGALLAAQPRTATCDQQRADRTCRLIGWSSIVLAVLATLFNLYFRTRFVIPGIGGDAGIQNLATAVAALLYGVVALAPALVAGRWVMSGRPGPRLAAVLLGGAAVVAGALVWFLPVGRLLDAFHGIAQNTGTVSVGYEGYLAWIAVAAIIGTPVLRSARAAGSAELWRYATRCCLALITVWCGGKAVLRITDVWLAGVLSLPTPPYNTTMLMAFDLLTAVLALWLFVNSRNRSASRTVTVVVLGILVVLTVCRLILGVALVPRIDPLNPGTVNPVFGNHLVQQITSTFDVTLSFVALLLLTGAVGFGARTSTKAVPAQPVPRPAAADTPTPAAAARIAAPNPVEAQPAAAPDRVTDVLAQSTQRFAAGTTYGGGPSTVGESESGS</sequence>
<keyword evidence="2" id="KW-0472">Membrane</keyword>
<proteinExistence type="predicted"/>
<feature type="transmembrane region" description="Helical" evidence="2">
    <location>
        <begin position="78"/>
        <end position="96"/>
    </location>
</feature>
<dbReference type="EMBL" id="LFOE01000045">
    <property type="protein sequence ID" value="OBY29913.1"/>
    <property type="molecule type" value="Genomic_DNA"/>
</dbReference>
<evidence type="ECO:0000313" key="4">
    <source>
        <dbReference type="EMBL" id="OBY29913.1"/>
    </source>
</evidence>
<dbReference type="InterPro" id="IPR057697">
    <property type="entry name" value="DUF7937"/>
</dbReference>
<dbReference type="RefSeq" id="WP_065289348.1">
    <property type="nucleotide sequence ID" value="NZ_LFOE01000045.1"/>
</dbReference>
<protein>
    <submittedName>
        <fullName evidence="4">Membrane protein</fullName>
    </submittedName>
</protein>
<gene>
    <name evidence="4" type="ORF">ACT18_20505</name>
</gene>
<accession>A0A1B8SAZ8</accession>
<feature type="transmembrane region" description="Helical" evidence="2">
    <location>
        <begin position="322"/>
        <end position="341"/>
    </location>
</feature>
<feature type="transmembrane region" description="Helical" evidence="2">
    <location>
        <begin position="139"/>
        <end position="158"/>
    </location>
</feature>
<comment type="caution">
    <text evidence="4">The sequence shown here is derived from an EMBL/GenBank/DDBJ whole genome shotgun (WGS) entry which is preliminary data.</text>
</comment>
<keyword evidence="5" id="KW-1185">Reference proteome</keyword>
<feature type="transmembrane region" description="Helical" evidence="2">
    <location>
        <begin position="209"/>
        <end position="228"/>
    </location>
</feature>
<feature type="transmembrane region" description="Helical" evidence="2">
    <location>
        <begin position="254"/>
        <end position="271"/>
    </location>
</feature>
<evidence type="ECO:0000313" key="5">
    <source>
        <dbReference type="Proteomes" id="UP000092668"/>
    </source>
</evidence>
<feature type="transmembrane region" description="Helical" evidence="2">
    <location>
        <begin position="16"/>
        <end position="35"/>
    </location>
</feature>
<feature type="transmembrane region" description="Helical" evidence="2">
    <location>
        <begin position="102"/>
        <end position="119"/>
    </location>
</feature>
<dbReference type="PATRIC" id="fig|354243.3.peg.4235"/>
<dbReference type="Proteomes" id="UP000092668">
    <property type="component" value="Unassembled WGS sequence"/>
</dbReference>
<organism evidence="4 5">
    <name type="scientific">Mycolicibacter kumamotonensis</name>
    <dbReference type="NCBI Taxonomy" id="354243"/>
    <lineage>
        <taxon>Bacteria</taxon>
        <taxon>Bacillati</taxon>
        <taxon>Actinomycetota</taxon>
        <taxon>Actinomycetes</taxon>
        <taxon>Mycobacteriales</taxon>
        <taxon>Mycobacteriaceae</taxon>
        <taxon>Mycolicibacter</taxon>
    </lineage>
</organism>
<evidence type="ECO:0000256" key="2">
    <source>
        <dbReference type="SAM" id="Phobius"/>
    </source>
</evidence>
<name>A0A1B8SAZ8_9MYCO</name>
<evidence type="ECO:0000256" key="1">
    <source>
        <dbReference type="SAM" id="MobiDB-lite"/>
    </source>
</evidence>
<reference evidence="4 5" key="1">
    <citation type="submission" date="2015-06" db="EMBL/GenBank/DDBJ databases">
        <title>Genome sequence of Mycobacterium kumamotonense strain Roo.</title>
        <authorList>
            <person name="Greninger A.L."/>
            <person name="Cunningham G."/>
            <person name="Miller S."/>
        </authorList>
    </citation>
    <scope>NUCLEOTIDE SEQUENCE [LARGE SCALE GENOMIC DNA]</scope>
    <source>
        <strain evidence="4 5">Roo</strain>
    </source>
</reference>
<evidence type="ECO:0000259" key="3">
    <source>
        <dbReference type="Pfam" id="PF25592"/>
    </source>
</evidence>
<dbReference type="Pfam" id="PF25592">
    <property type="entry name" value="DUF7937"/>
    <property type="match status" value="1"/>
</dbReference>
<feature type="region of interest" description="Disordered" evidence="1">
    <location>
        <begin position="428"/>
        <end position="499"/>
    </location>
</feature>
<feature type="transmembrane region" description="Helical" evidence="2">
    <location>
        <begin position="353"/>
        <end position="378"/>
    </location>
</feature>